<dbReference type="EMBL" id="CM047740">
    <property type="protein sequence ID" value="KAJ0040524.1"/>
    <property type="molecule type" value="Genomic_DNA"/>
</dbReference>
<protein>
    <submittedName>
        <fullName evidence="1">Uncharacterized protein</fullName>
    </submittedName>
</protein>
<evidence type="ECO:0000313" key="2">
    <source>
        <dbReference type="Proteomes" id="UP001163603"/>
    </source>
</evidence>
<dbReference type="Proteomes" id="UP001163603">
    <property type="component" value="Chromosome 5"/>
</dbReference>
<organism evidence="1 2">
    <name type="scientific">Pistacia integerrima</name>
    <dbReference type="NCBI Taxonomy" id="434235"/>
    <lineage>
        <taxon>Eukaryota</taxon>
        <taxon>Viridiplantae</taxon>
        <taxon>Streptophyta</taxon>
        <taxon>Embryophyta</taxon>
        <taxon>Tracheophyta</taxon>
        <taxon>Spermatophyta</taxon>
        <taxon>Magnoliopsida</taxon>
        <taxon>eudicotyledons</taxon>
        <taxon>Gunneridae</taxon>
        <taxon>Pentapetalae</taxon>
        <taxon>rosids</taxon>
        <taxon>malvids</taxon>
        <taxon>Sapindales</taxon>
        <taxon>Anacardiaceae</taxon>
        <taxon>Pistacia</taxon>
    </lineage>
</organism>
<proteinExistence type="predicted"/>
<accession>A0ACC0YSG8</accession>
<comment type="caution">
    <text evidence="1">The sequence shown here is derived from an EMBL/GenBank/DDBJ whole genome shotgun (WGS) entry which is preliminary data.</text>
</comment>
<gene>
    <name evidence="1" type="ORF">Pint_28034</name>
</gene>
<keyword evidence="2" id="KW-1185">Reference proteome</keyword>
<sequence>MGHVERICKSKSNQQVDEAKVMVQEEGEQLFVASCYASSSLSEAWLMTNDPKLFRELEKSVFSKVKVSNGQYVEVKGRAIAIESVTGTKLINDVLYVRRIDQNLI</sequence>
<name>A0ACC0YSG8_9ROSI</name>
<evidence type="ECO:0000313" key="1">
    <source>
        <dbReference type="EMBL" id="KAJ0040524.1"/>
    </source>
</evidence>
<reference evidence="2" key="1">
    <citation type="journal article" date="2023" name="G3 (Bethesda)">
        <title>Genome assembly and association tests identify interacting loci associated with vigor, precocity, and sex in interspecific pistachio rootstocks.</title>
        <authorList>
            <person name="Palmer W."/>
            <person name="Jacygrad E."/>
            <person name="Sagayaradj S."/>
            <person name="Cavanaugh K."/>
            <person name="Han R."/>
            <person name="Bertier L."/>
            <person name="Beede B."/>
            <person name="Kafkas S."/>
            <person name="Golino D."/>
            <person name="Preece J."/>
            <person name="Michelmore R."/>
        </authorList>
    </citation>
    <scope>NUCLEOTIDE SEQUENCE [LARGE SCALE GENOMIC DNA]</scope>
</reference>